<dbReference type="GO" id="GO:0009264">
    <property type="term" value="P:deoxyribonucleotide catabolic process"/>
    <property type="evidence" value="ECO:0007669"/>
    <property type="project" value="InterPro"/>
</dbReference>
<comment type="caution">
    <text evidence="3">The sequence shown here is derived from an EMBL/GenBank/DDBJ whole genome shotgun (WGS) entry which is preliminary data.</text>
</comment>
<evidence type="ECO:0000256" key="2">
    <source>
        <dbReference type="PIRSR" id="PIRSR610708-1"/>
    </source>
</evidence>
<proteinExistence type="inferred from homology"/>
<evidence type="ECO:0000313" key="4">
    <source>
        <dbReference type="Proteomes" id="UP000034793"/>
    </source>
</evidence>
<dbReference type="InterPro" id="IPR036412">
    <property type="entry name" value="HAD-like_sf"/>
</dbReference>
<reference evidence="3 4" key="1">
    <citation type="journal article" date="2015" name="Nature">
        <title>rRNA introns, odd ribosomes, and small enigmatic genomes across a large radiation of phyla.</title>
        <authorList>
            <person name="Brown C.T."/>
            <person name="Hug L.A."/>
            <person name="Thomas B.C."/>
            <person name="Sharon I."/>
            <person name="Castelle C.J."/>
            <person name="Singh A."/>
            <person name="Wilkins M.J."/>
            <person name="Williams K.H."/>
            <person name="Banfield J.F."/>
        </authorList>
    </citation>
    <scope>NUCLEOTIDE SEQUENCE [LARGE SCALE GENOMIC DNA]</scope>
</reference>
<dbReference type="Proteomes" id="UP000034793">
    <property type="component" value="Unassembled WGS sequence"/>
</dbReference>
<evidence type="ECO:0000256" key="1">
    <source>
        <dbReference type="ARBA" id="ARBA00009589"/>
    </source>
</evidence>
<organism evidence="3 4">
    <name type="scientific">Candidatus Woesebacteria bacterium GW2011_GWA1_39_8</name>
    <dbReference type="NCBI Taxonomy" id="1618552"/>
    <lineage>
        <taxon>Bacteria</taxon>
        <taxon>Candidatus Woeseibacteriota</taxon>
    </lineage>
</organism>
<dbReference type="EMBL" id="LBXL01000037">
    <property type="protein sequence ID" value="KKR29032.1"/>
    <property type="molecule type" value="Genomic_DNA"/>
</dbReference>
<dbReference type="InterPro" id="IPR010708">
    <property type="entry name" value="5'(3')-deoxyribonucleotidase"/>
</dbReference>
<name>A0A0G0STY0_9BACT</name>
<feature type="active site" description="Nucleophile" evidence="2">
    <location>
        <position position="26"/>
    </location>
</feature>
<evidence type="ECO:0000313" key="3">
    <source>
        <dbReference type="EMBL" id="KKR29032.1"/>
    </source>
</evidence>
<dbReference type="Pfam" id="PF06941">
    <property type="entry name" value="NT5C"/>
    <property type="match status" value="1"/>
</dbReference>
<feature type="active site" description="Proton donor" evidence="2">
    <location>
        <position position="28"/>
    </location>
</feature>
<gene>
    <name evidence="3" type="ORF">UT61_C0037G0005</name>
</gene>
<comment type="similarity">
    <text evidence="1">Belongs to the 5'(3')-deoxyribonucleotidase family.</text>
</comment>
<accession>A0A0G0STY0</accession>
<dbReference type="GO" id="GO:0008253">
    <property type="term" value="F:5'-nucleotidase activity"/>
    <property type="evidence" value="ECO:0007669"/>
    <property type="project" value="InterPro"/>
</dbReference>
<dbReference type="InterPro" id="IPR023214">
    <property type="entry name" value="HAD_sf"/>
</dbReference>
<dbReference type="AlphaFoldDB" id="A0A0G0STY0"/>
<sequence length="224" mass="25922">MTRERIERLVNNSAEKFFKENNPGLDNDGVISDTRTLVLDFVNCELKTGYRDVDIRHWHAVRQWALESGWPQQRAIDLENYVWFDPSFLMQAEVLPGAEKFTSKLVDLKIPFKVITSRRPQLIKSTYEWYEEKLPKIPRQNISIWPTVEMKGGILKSFNINMFNLGAMFEDVPEQAMDIASNTDAYIFLLSNIGRFDGMFRDRLFRVSGENGSCANLNFVAAIL</sequence>
<dbReference type="Gene3D" id="3.40.50.1000">
    <property type="entry name" value="HAD superfamily/HAD-like"/>
    <property type="match status" value="1"/>
</dbReference>
<dbReference type="SUPFAM" id="SSF56784">
    <property type="entry name" value="HAD-like"/>
    <property type="match status" value="1"/>
</dbReference>
<protein>
    <submittedName>
        <fullName evidence="3">Uncharacterized protein</fullName>
    </submittedName>
</protein>